<dbReference type="GO" id="GO:0046872">
    <property type="term" value="F:metal ion binding"/>
    <property type="evidence" value="ECO:0007669"/>
    <property type="project" value="UniProtKB-UniRule"/>
</dbReference>
<feature type="binding site" evidence="16">
    <location>
        <position position="245"/>
    </location>
    <ligand>
        <name>Ca(2+)</name>
        <dbReference type="ChEBI" id="CHEBI:29108"/>
        <label>2</label>
    </ligand>
</feature>
<feature type="chain" id="PRO_5010003822" description="Peroxidase" evidence="19">
    <location>
        <begin position="24"/>
        <end position="317"/>
    </location>
</feature>
<comment type="cofactor">
    <cofactor evidence="16 19">
        <name>Ca(2+)</name>
        <dbReference type="ChEBI" id="CHEBI:29108"/>
    </cofactor>
    <text evidence="16 19">Binds 2 calcium ions per subunit.</text>
</comment>
<dbReference type="PaxDb" id="3827-XP_004487572.1"/>
<dbReference type="InterPro" id="IPR019794">
    <property type="entry name" value="Peroxidases_AS"/>
</dbReference>
<dbReference type="EC" id="1.11.1.7" evidence="4 19"/>
<comment type="function">
    <text evidence="2">Removal of H(2)O(2), oxidation of toxic reductants, biosynthesis and degradation of lignin, suberization, auxin catabolism, response to environmental stresses such as wounding, pathogen attack and oxidative stress. These functions might be dependent on each isozyme/isoform in each plant tissue.</text>
</comment>
<gene>
    <name evidence="22" type="primary">LOC101501223</name>
</gene>
<dbReference type="GO" id="GO:0005576">
    <property type="term" value="C:extracellular region"/>
    <property type="evidence" value="ECO:0007669"/>
    <property type="project" value="UniProtKB-SubCell"/>
</dbReference>
<feature type="binding site" evidence="16">
    <location>
        <position position="87"/>
    </location>
    <ligand>
        <name>Ca(2+)</name>
        <dbReference type="ChEBI" id="CHEBI:29108"/>
        <label>1</label>
    </ligand>
</feature>
<keyword evidence="9 19" id="KW-0560">Oxidoreductase</keyword>
<feature type="binding site" evidence="16">
    <location>
        <position position="237"/>
    </location>
    <ligand>
        <name>Ca(2+)</name>
        <dbReference type="ChEBI" id="CHEBI:29108"/>
        <label>2</label>
    </ligand>
</feature>
<feature type="domain" description="Plant heme peroxidase family profile" evidence="20">
    <location>
        <begin position="24"/>
        <end position="317"/>
    </location>
</feature>
<dbReference type="InterPro" id="IPR019793">
    <property type="entry name" value="Peroxidases_heam-ligand_BS"/>
</dbReference>
<evidence type="ECO:0000256" key="6">
    <source>
        <dbReference type="ARBA" id="ARBA00022617"/>
    </source>
</evidence>
<evidence type="ECO:0000256" key="9">
    <source>
        <dbReference type="ARBA" id="ARBA00023002"/>
    </source>
</evidence>
<dbReference type="eggNOG" id="ENOG502QQ2M">
    <property type="taxonomic scope" value="Eukaryota"/>
</dbReference>
<feature type="binding site" evidence="15">
    <location>
        <position position="162"/>
    </location>
    <ligand>
        <name>substrate</name>
    </ligand>
</feature>
<dbReference type="PRINTS" id="PR00461">
    <property type="entry name" value="PLPEROXIDASE"/>
</dbReference>
<feature type="signal peptide" evidence="19">
    <location>
        <begin position="1"/>
        <end position="23"/>
    </location>
</feature>
<dbReference type="PROSITE" id="PS51257">
    <property type="entry name" value="PROKAR_LIPOPROTEIN"/>
    <property type="match status" value="1"/>
</dbReference>
<dbReference type="FunFam" id="1.10.520.10:FF:000001">
    <property type="entry name" value="Peroxidase"/>
    <property type="match status" value="1"/>
</dbReference>
<keyword evidence="21" id="KW-1185">Reference proteome</keyword>
<evidence type="ECO:0000256" key="3">
    <source>
        <dbReference type="ARBA" id="ARBA00006873"/>
    </source>
</evidence>
<dbReference type="PANTHER" id="PTHR31388:SF5">
    <property type="entry name" value="PEROXIDASE"/>
    <property type="match status" value="1"/>
</dbReference>
<keyword evidence="10 16" id="KW-0408">Iron</keyword>
<feature type="binding site" evidence="16">
    <location>
        <position position="71"/>
    </location>
    <ligand>
        <name>Ca(2+)</name>
        <dbReference type="ChEBI" id="CHEBI:29108"/>
        <label>1</label>
    </ligand>
</feature>
<dbReference type="AlphaFoldDB" id="A0A1S2XDC4"/>
<keyword evidence="6 19" id="KW-0349">Heme</keyword>
<name>A0A1S2XDC4_CICAR</name>
<feature type="binding site" evidence="16">
    <location>
        <position position="75"/>
    </location>
    <ligand>
        <name>Ca(2+)</name>
        <dbReference type="ChEBI" id="CHEBI:29108"/>
        <label>1</label>
    </ligand>
</feature>
<dbReference type="GO" id="GO:0006979">
    <property type="term" value="P:response to oxidative stress"/>
    <property type="evidence" value="ECO:0007669"/>
    <property type="project" value="UniProtKB-UniRule"/>
</dbReference>
<dbReference type="CDD" id="cd00693">
    <property type="entry name" value="secretory_peroxidase"/>
    <property type="match status" value="1"/>
</dbReference>
<dbReference type="GO" id="GO:0140825">
    <property type="term" value="F:lactoperoxidase activity"/>
    <property type="evidence" value="ECO:0007669"/>
    <property type="project" value="UniProtKB-EC"/>
</dbReference>
<feature type="disulfide bond" evidence="18">
    <location>
        <begin position="120"/>
        <end position="313"/>
    </location>
</feature>
<feature type="binding site" evidence="16">
    <location>
        <position position="193"/>
    </location>
    <ligand>
        <name>Ca(2+)</name>
        <dbReference type="ChEBI" id="CHEBI:29108"/>
        <label>2</label>
    </ligand>
</feature>
<keyword evidence="5 19" id="KW-0575">Peroxidase</keyword>
<evidence type="ECO:0000256" key="19">
    <source>
        <dbReference type="RuleBase" id="RU362060"/>
    </source>
</evidence>
<feature type="binding site" evidence="16">
    <location>
        <position position="73"/>
    </location>
    <ligand>
        <name>Ca(2+)</name>
        <dbReference type="ChEBI" id="CHEBI:29108"/>
        <label>1</label>
    </ligand>
</feature>
<evidence type="ECO:0000256" key="1">
    <source>
        <dbReference type="ARBA" id="ARBA00000189"/>
    </source>
</evidence>
<dbReference type="InterPro" id="IPR000823">
    <property type="entry name" value="Peroxidase_pln"/>
</dbReference>
<sequence length="317" mass="34386">MATFTKLFVTLSIFSLFACSTNAQLIDNFYGKTCPKLQTIVRNEMIKAIKAEARMGASILRLFFHDCFVNGCDASVLLDDTATFTGEKNAGPNKNSARGFEVIDTIKTKVEASCNGTVSCADILALATRDGVFLLGGPSWIVPLGRRDARTASQSGANSQIPGPSSDLATLIAMFKAKGLSADELTVLSGAHTIGQSECQFFRNRIYNDTNIANKFATLRKKNCPVSGGDTNLAPLDILSPTTFDNRYYFDLVAFKGLFHSDQELNNGGSQDSLVRFYSNNGPAFARDFATAMIKMGKITPLTGTKGEIRKNCRFVN</sequence>
<dbReference type="Proteomes" id="UP000087171">
    <property type="component" value="Chromosome Ca1"/>
</dbReference>
<evidence type="ECO:0000256" key="7">
    <source>
        <dbReference type="ARBA" id="ARBA00022723"/>
    </source>
</evidence>
<evidence type="ECO:0000313" key="21">
    <source>
        <dbReference type="Proteomes" id="UP000087171"/>
    </source>
</evidence>
<organism evidence="21 22">
    <name type="scientific">Cicer arietinum</name>
    <name type="common">Chickpea</name>
    <name type="synonym">Garbanzo</name>
    <dbReference type="NCBI Taxonomy" id="3827"/>
    <lineage>
        <taxon>Eukaryota</taxon>
        <taxon>Viridiplantae</taxon>
        <taxon>Streptophyta</taxon>
        <taxon>Embryophyta</taxon>
        <taxon>Tracheophyta</taxon>
        <taxon>Spermatophyta</taxon>
        <taxon>Magnoliopsida</taxon>
        <taxon>eudicotyledons</taxon>
        <taxon>Gunneridae</taxon>
        <taxon>Pentapetalae</taxon>
        <taxon>rosids</taxon>
        <taxon>fabids</taxon>
        <taxon>Fabales</taxon>
        <taxon>Fabaceae</taxon>
        <taxon>Papilionoideae</taxon>
        <taxon>50 kb inversion clade</taxon>
        <taxon>NPAAA clade</taxon>
        <taxon>Hologalegina</taxon>
        <taxon>IRL clade</taxon>
        <taxon>Cicereae</taxon>
        <taxon>Cicer</taxon>
    </lineage>
</organism>
<evidence type="ECO:0000256" key="10">
    <source>
        <dbReference type="ARBA" id="ARBA00023004"/>
    </source>
</evidence>
<dbReference type="InterPro" id="IPR010255">
    <property type="entry name" value="Haem_peroxidase_sf"/>
</dbReference>
<keyword evidence="19" id="KW-0732">Signal</keyword>
<comment type="similarity">
    <text evidence="3">Belongs to the peroxidase family. Ascorbate peroxidase subfamily.</text>
</comment>
<dbReference type="STRING" id="3827.A0A1S2XDC4"/>
<reference evidence="22" key="2">
    <citation type="submission" date="2025-08" db="UniProtKB">
        <authorList>
            <consortium name="RefSeq"/>
        </authorList>
    </citation>
    <scope>IDENTIFICATION</scope>
    <source>
        <tissue evidence="22">Etiolated seedlings</tissue>
    </source>
</reference>
<dbReference type="OrthoDB" id="2113341at2759"/>
<feature type="binding site" evidence="16">
    <location>
        <position position="69"/>
    </location>
    <ligand>
        <name>Ca(2+)</name>
        <dbReference type="ChEBI" id="CHEBI:29108"/>
        <label>1</label>
    </ligand>
</feature>
<evidence type="ECO:0000256" key="18">
    <source>
        <dbReference type="PIRSR" id="PIRSR600823-5"/>
    </source>
</evidence>
<evidence type="ECO:0000256" key="16">
    <source>
        <dbReference type="PIRSR" id="PIRSR600823-3"/>
    </source>
</evidence>
<evidence type="ECO:0000256" key="17">
    <source>
        <dbReference type="PIRSR" id="PIRSR600823-4"/>
    </source>
</evidence>
<evidence type="ECO:0000256" key="11">
    <source>
        <dbReference type="ARBA" id="ARBA00023157"/>
    </source>
</evidence>
<dbReference type="PROSITE" id="PS00436">
    <property type="entry name" value="PEROXIDASE_2"/>
    <property type="match status" value="1"/>
</dbReference>
<evidence type="ECO:0000259" key="20">
    <source>
        <dbReference type="PROSITE" id="PS50873"/>
    </source>
</evidence>
<dbReference type="Gene3D" id="1.10.420.10">
    <property type="entry name" value="Peroxidase, domain 2"/>
    <property type="match status" value="1"/>
</dbReference>
<evidence type="ECO:0000256" key="15">
    <source>
        <dbReference type="PIRSR" id="PIRSR600823-2"/>
    </source>
</evidence>
<comment type="cofactor">
    <cofactor evidence="16 19">
        <name>heme b</name>
        <dbReference type="ChEBI" id="CHEBI:60344"/>
    </cofactor>
    <text evidence="16 19">Binds 1 heme b (iron(II)-protoporphyrin IX) group per subunit.</text>
</comment>
<evidence type="ECO:0000256" key="4">
    <source>
        <dbReference type="ARBA" id="ARBA00012313"/>
    </source>
</evidence>
<feature type="disulfide bond" evidence="18">
    <location>
        <begin position="34"/>
        <end position="114"/>
    </location>
</feature>
<feature type="disulfide bond" evidence="18">
    <location>
        <begin position="67"/>
        <end position="72"/>
    </location>
</feature>
<dbReference type="FunFam" id="1.10.420.10:FF:000001">
    <property type="entry name" value="Peroxidase"/>
    <property type="match status" value="1"/>
</dbReference>
<evidence type="ECO:0000256" key="14">
    <source>
        <dbReference type="PIRSR" id="PIRSR600823-1"/>
    </source>
</evidence>
<feature type="active site" description="Proton acceptor" evidence="14">
    <location>
        <position position="65"/>
    </location>
</feature>
<dbReference type="PROSITE" id="PS50873">
    <property type="entry name" value="PEROXIDASE_4"/>
    <property type="match status" value="1"/>
</dbReference>
<dbReference type="PROSITE" id="PS00435">
    <property type="entry name" value="PEROXIDASE_1"/>
    <property type="match status" value="1"/>
</dbReference>
<evidence type="ECO:0000313" key="22">
    <source>
        <dbReference type="RefSeq" id="XP_004487572.1"/>
    </source>
</evidence>
<reference evidence="21" key="1">
    <citation type="journal article" date="2013" name="Nat. Biotechnol.">
        <title>Draft genome sequence of chickpea (Cicer arietinum) provides a resource for trait improvement.</title>
        <authorList>
            <person name="Varshney R.K."/>
            <person name="Song C."/>
            <person name="Saxena R.K."/>
            <person name="Azam S."/>
            <person name="Yu S."/>
            <person name="Sharpe A.G."/>
            <person name="Cannon S."/>
            <person name="Baek J."/>
            <person name="Rosen B.D."/>
            <person name="Tar'an B."/>
            <person name="Millan T."/>
            <person name="Zhang X."/>
            <person name="Ramsay L.D."/>
            <person name="Iwata A."/>
            <person name="Wang Y."/>
            <person name="Nelson W."/>
            <person name="Farmer A.D."/>
            <person name="Gaur P.M."/>
            <person name="Soderlund C."/>
            <person name="Penmetsa R.V."/>
            <person name="Xu C."/>
            <person name="Bharti A.K."/>
            <person name="He W."/>
            <person name="Winter P."/>
            <person name="Zhao S."/>
            <person name="Hane J.K."/>
            <person name="Carrasquilla-Garcia N."/>
            <person name="Condie J.A."/>
            <person name="Upadhyaya H.D."/>
            <person name="Luo M.C."/>
            <person name="Thudi M."/>
            <person name="Gowda C.L."/>
            <person name="Singh N.P."/>
            <person name="Lichtenzveig J."/>
            <person name="Gali K.K."/>
            <person name="Rubio J."/>
            <person name="Nadarajan N."/>
            <person name="Dolezel J."/>
            <person name="Bansal K.C."/>
            <person name="Xu X."/>
            <person name="Edwards D."/>
            <person name="Zhang G."/>
            <person name="Kahl G."/>
            <person name="Gil J."/>
            <person name="Singh K.B."/>
            <person name="Datta S.K."/>
            <person name="Jackson S.A."/>
            <person name="Wang J."/>
            <person name="Cook D.R."/>
        </authorList>
    </citation>
    <scope>NUCLEOTIDE SEQUENCE [LARGE SCALE GENOMIC DNA]</scope>
    <source>
        <strain evidence="21">cv. CDC Frontier</strain>
    </source>
</reference>
<accession>A0A1S2XDC4</accession>
<dbReference type="GO" id="GO:0042744">
    <property type="term" value="P:hydrogen peroxide catabolic process"/>
    <property type="evidence" value="ECO:0007669"/>
    <property type="project" value="UniProtKB-KW"/>
</dbReference>
<dbReference type="PANTHER" id="PTHR31388">
    <property type="entry name" value="PEROXIDASE 72-RELATED"/>
    <property type="match status" value="1"/>
</dbReference>
<comment type="catalytic activity">
    <reaction evidence="1 19">
        <text>2 a phenolic donor + H2O2 = 2 a phenolic radical donor + 2 H2O</text>
        <dbReference type="Rhea" id="RHEA:56136"/>
        <dbReference type="ChEBI" id="CHEBI:15377"/>
        <dbReference type="ChEBI" id="CHEBI:16240"/>
        <dbReference type="ChEBI" id="CHEBI:139520"/>
        <dbReference type="ChEBI" id="CHEBI:139521"/>
        <dbReference type="EC" id="1.11.1.7"/>
    </reaction>
</comment>
<evidence type="ECO:0000256" key="8">
    <source>
        <dbReference type="ARBA" id="ARBA00022837"/>
    </source>
</evidence>
<dbReference type="SUPFAM" id="SSF48113">
    <property type="entry name" value="Heme-dependent peroxidases"/>
    <property type="match status" value="1"/>
</dbReference>
<evidence type="ECO:0000256" key="13">
    <source>
        <dbReference type="ARBA" id="ARBA00023324"/>
    </source>
</evidence>
<dbReference type="KEGG" id="cam:101501223"/>
<proteinExistence type="inferred from homology"/>
<keyword evidence="13 19" id="KW-0376">Hydrogen peroxide</keyword>
<feature type="binding site" description="axial binding residue" evidence="16">
    <location>
        <position position="192"/>
    </location>
    <ligand>
        <name>heme b</name>
        <dbReference type="ChEBI" id="CHEBI:60344"/>
    </ligand>
    <ligandPart>
        <name>Fe</name>
        <dbReference type="ChEBI" id="CHEBI:18248"/>
    </ligandPart>
</feature>
<feature type="binding site" evidence="16">
    <location>
        <position position="66"/>
    </location>
    <ligand>
        <name>Ca(2+)</name>
        <dbReference type="ChEBI" id="CHEBI:29108"/>
        <label>1</label>
    </ligand>
</feature>
<keyword evidence="7 16" id="KW-0479">Metal-binding</keyword>
<keyword evidence="12" id="KW-0325">Glycoprotein</keyword>
<dbReference type="RefSeq" id="XP_004487572.1">
    <property type="nucleotide sequence ID" value="XM_004487515.3"/>
</dbReference>
<dbReference type="GO" id="GO:0020037">
    <property type="term" value="F:heme binding"/>
    <property type="evidence" value="ECO:0007669"/>
    <property type="project" value="UniProtKB-UniRule"/>
</dbReference>
<dbReference type="InterPro" id="IPR002016">
    <property type="entry name" value="Haem_peroxidase"/>
</dbReference>
<dbReference type="Gene3D" id="1.10.520.10">
    <property type="match status" value="1"/>
</dbReference>
<evidence type="ECO:0000256" key="12">
    <source>
        <dbReference type="ARBA" id="ARBA00023180"/>
    </source>
</evidence>
<dbReference type="GeneID" id="101501223"/>
<comment type="subcellular location">
    <subcellularLocation>
        <location evidence="19">Secreted</location>
    </subcellularLocation>
</comment>
<feature type="site" description="Transition state stabilizer" evidence="17">
    <location>
        <position position="61"/>
    </location>
</feature>
<comment type="similarity">
    <text evidence="19">Belongs to the peroxidase family. Classical plant (class III) peroxidase subfamily.</text>
</comment>
<keyword evidence="8 16" id="KW-0106">Calcium</keyword>
<evidence type="ECO:0000256" key="2">
    <source>
        <dbReference type="ARBA" id="ARBA00002322"/>
    </source>
</evidence>
<dbReference type="InterPro" id="IPR033905">
    <property type="entry name" value="Secretory_peroxidase"/>
</dbReference>
<evidence type="ECO:0000256" key="5">
    <source>
        <dbReference type="ARBA" id="ARBA00022559"/>
    </source>
</evidence>
<feature type="disulfide bond" evidence="18">
    <location>
        <begin position="199"/>
        <end position="224"/>
    </location>
</feature>
<dbReference type="Pfam" id="PF00141">
    <property type="entry name" value="peroxidase"/>
    <property type="match status" value="1"/>
</dbReference>
<dbReference type="PRINTS" id="PR00458">
    <property type="entry name" value="PEROXIDASE"/>
</dbReference>
<protein>
    <recommendedName>
        <fullName evidence="4 19">Peroxidase</fullName>
        <ecNumber evidence="4 19">1.11.1.7</ecNumber>
    </recommendedName>
</protein>
<keyword evidence="19" id="KW-0964">Secreted</keyword>
<keyword evidence="11 18" id="KW-1015">Disulfide bond</keyword>